<name>T1L161_TETUR</name>
<protein>
    <submittedName>
        <fullName evidence="2">Uncharacterized protein</fullName>
    </submittedName>
</protein>
<dbReference type="HOGENOM" id="CLU_2226540_0_0_1"/>
<feature type="region of interest" description="Disordered" evidence="1">
    <location>
        <begin position="190"/>
        <end position="217"/>
    </location>
</feature>
<dbReference type="EnsemblMetazoa" id="tetur31g00600.1">
    <property type="protein sequence ID" value="tetur31g00600.1"/>
    <property type="gene ID" value="tetur31g00600"/>
</dbReference>
<evidence type="ECO:0000313" key="2">
    <source>
        <dbReference type="EnsemblMetazoa" id="tetur31g00600.1"/>
    </source>
</evidence>
<dbReference type="Proteomes" id="UP000015104">
    <property type="component" value="Unassembled WGS sequence"/>
</dbReference>
<sequence length="217" mass="25495">MNALSSITRLGPGYRKQFGFTRLLYSITTCSFHRIKYLIHTTGTKVHEKIGIRLIIIVHGEKQVTKEPKTLIITRYLFLLKRFVTRFLNHLNLRPYDHKDGSAFGVLFRFQMCCTQPTINIIHLCVFIFTQMKVFIKGFRSCANETINYLIEDEGLSPEDPVVVNIREHLKVQEKMYLFQWIEASIQEAKKQRPPKDKKFKSTNSSKKRLKRLKSEL</sequence>
<dbReference type="SUPFAM" id="SSF158457">
    <property type="entry name" value="Orange domain-like"/>
    <property type="match status" value="1"/>
</dbReference>
<dbReference type="AlphaFoldDB" id="T1L161"/>
<reference evidence="2" key="2">
    <citation type="submission" date="2015-06" db="UniProtKB">
        <authorList>
            <consortium name="EnsemblMetazoa"/>
        </authorList>
    </citation>
    <scope>IDENTIFICATION</scope>
</reference>
<proteinExistence type="predicted"/>
<evidence type="ECO:0000256" key="1">
    <source>
        <dbReference type="SAM" id="MobiDB-lite"/>
    </source>
</evidence>
<organism evidence="2 3">
    <name type="scientific">Tetranychus urticae</name>
    <name type="common">Two-spotted spider mite</name>
    <dbReference type="NCBI Taxonomy" id="32264"/>
    <lineage>
        <taxon>Eukaryota</taxon>
        <taxon>Metazoa</taxon>
        <taxon>Ecdysozoa</taxon>
        <taxon>Arthropoda</taxon>
        <taxon>Chelicerata</taxon>
        <taxon>Arachnida</taxon>
        <taxon>Acari</taxon>
        <taxon>Acariformes</taxon>
        <taxon>Trombidiformes</taxon>
        <taxon>Prostigmata</taxon>
        <taxon>Eleutherengona</taxon>
        <taxon>Raphignathae</taxon>
        <taxon>Tetranychoidea</taxon>
        <taxon>Tetranychidae</taxon>
        <taxon>Tetranychus</taxon>
    </lineage>
</organism>
<evidence type="ECO:0000313" key="3">
    <source>
        <dbReference type="Proteomes" id="UP000015104"/>
    </source>
</evidence>
<accession>T1L161</accession>
<feature type="compositionally biased region" description="Basic residues" evidence="1">
    <location>
        <begin position="198"/>
        <end position="217"/>
    </location>
</feature>
<dbReference type="Gene3D" id="6.10.250.980">
    <property type="match status" value="1"/>
</dbReference>
<dbReference type="EMBL" id="CAEY01000889">
    <property type="status" value="NOT_ANNOTATED_CDS"/>
    <property type="molecule type" value="Genomic_DNA"/>
</dbReference>
<keyword evidence="3" id="KW-1185">Reference proteome</keyword>
<reference evidence="3" key="1">
    <citation type="submission" date="2011-08" db="EMBL/GenBank/DDBJ databases">
        <authorList>
            <person name="Rombauts S."/>
        </authorList>
    </citation>
    <scope>NUCLEOTIDE SEQUENCE</scope>
    <source>
        <strain evidence="3">London</strain>
    </source>
</reference>